<dbReference type="InterPro" id="IPR003439">
    <property type="entry name" value="ABC_transporter-like_ATP-bd"/>
</dbReference>
<dbReference type="InterPro" id="IPR036640">
    <property type="entry name" value="ABC1_TM_sf"/>
</dbReference>
<evidence type="ECO:0000259" key="9">
    <source>
        <dbReference type="PROSITE" id="PS50929"/>
    </source>
</evidence>
<dbReference type="PROSITE" id="PS00211">
    <property type="entry name" value="ABC_TRANSPORTER_1"/>
    <property type="match status" value="1"/>
</dbReference>
<evidence type="ECO:0008006" key="12">
    <source>
        <dbReference type="Google" id="ProtNLM"/>
    </source>
</evidence>
<feature type="transmembrane region" description="Helical" evidence="7">
    <location>
        <begin position="170"/>
        <end position="191"/>
    </location>
</feature>
<keyword evidence="6 7" id="KW-0472">Membrane</keyword>
<dbReference type="InterPro" id="IPR003593">
    <property type="entry name" value="AAA+_ATPase"/>
</dbReference>
<feature type="domain" description="ABC transmembrane type-1" evidence="9">
    <location>
        <begin position="23"/>
        <end position="316"/>
    </location>
</feature>
<dbReference type="EMBL" id="QFOZ01000003">
    <property type="protein sequence ID" value="PZP89282.1"/>
    <property type="molecule type" value="Genomic_DNA"/>
</dbReference>
<feature type="transmembrane region" description="Helical" evidence="7">
    <location>
        <begin position="34"/>
        <end position="51"/>
    </location>
</feature>
<dbReference type="InterPro" id="IPR039421">
    <property type="entry name" value="Type_1_exporter"/>
</dbReference>
<proteinExistence type="predicted"/>
<dbReference type="Pfam" id="PF00664">
    <property type="entry name" value="ABC_membrane"/>
    <property type="match status" value="1"/>
</dbReference>
<dbReference type="AlphaFoldDB" id="A0A2W5K9V5"/>
<comment type="caution">
    <text evidence="10">The sequence shown here is derived from an EMBL/GenBank/DDBJ whole genome shotgun (WGS) entry which is preliminary data.</text>
</comment>
<comment type="subcellular location">
    <subcellularLocation>
        <location evidence="1">Cell membrane</location>
        <topology evidence="1">Multi-pass membrane protein</topology>
    </subcellularLocation>
</comment>
<evidence type="ECO:0000313" key="10">
    <source>
        <dbReference type="EMBL" id="PZP89282.1"/>
    </source>
</evidence>
<accession>A0A2W5K9V5</accession>
<dbReference type="PANTHER" id="PTHR43394:SF1">
    <property type="entry name" value="ATP-BINDING CASSETTE SUB-FAMILY B MEMBER 10, MITOCHONDRIAL"/>
    <property type="match status" value="1"/>
</dbReference>
<evidence type="ECO:0000313" key="11">
    <source>
        <dbReference type="Proteomes" id="UP000248606"/>
    </source>
</evidence>
<evidence type="ECO:0000256" key="6">
    <source>
        <dbReference type="ARBA" id="ARBA00023136"/>
    </source>
</evidence>
<evidence type="ECO:0000256" key="4">
    <source>
        <dbReference type="ARBA" id="ARBA00022840"/>
    </source>
</evidence>
<dbReference type="GO" id="GO:0015421">
    <property type="term" value="F:ABC-type oligopeptide transporter activity"/>
    <property type="evidence" value="ECO:0007669"/>
    <property type="project" value="TreeGrafter"/>
</dbReference>
<evidence type="ECO:0000259" key="8">
    <source>
        <dbReference type="PROSITE" id="PS50893"/>
    </source>
</evidence>
<dbReference type="Gene3D" id="3.40.50.300">
    <property type="entry name" value="P-loop containing nucleotide triphosphate hydrolases"/>
    <property type="match status" value="1"/>
</dbReference>
<keyword evidence="3" id="KW-0547">Nucleotide-binding</keyword>
<evidence type="ECO:0000256" key="1">
    <source>
        <dbReference type="ARBA" id="ARBA00004651"/>
    </source>
</evidence>
<dbReference type="GO" id="GO:0016887">
    <property type="term" value="F:ATP hydrolysis activity"/>
    <property type="evidence" value="ECO:0007669"/>
    <property type="project" value="InterPro"/>
</dbReference>
<dbReference type="InterPro" id="IPR017871">
    <property type="entry name" value="ABC_transporter-like_CS"/>
</dbReference>
<dbReference type="InterPro" id="IPR011527">
    <property type="entry name" value="ABC1_TM_dom"/>
</dbReference>
<keyword evidence="5 7" id="KW-1133">Transmembrane helix</keyword>
<evidence type="ECO:0000256" key="3">
    <source>
        <dbReference type="ARBA" id="ARBA00022741"/>
    </source>
</evidence>
<evidence type="ECO:0000256" key="5">
    <source>
        <dbReference type="ARBA" id="ARBA00022989"/>
    </source>
</evidence>
<dbReference type="GO" id="GO:0005524">
    <property type="term" value="F:ATP binding"/>
    <property type="evidence" value="ECO:0007669"/>
    <property type="project" value="UniProtKB-KW"/>
</dbReference>
<gene>
    <name evidence="10" type="ORF">DI579_03535</name>
</gene>
<evidence type="ECO:0000256" key="7">
    <source>
        <dbReference type="SAM" id="Phobius"/>
    </source>
</evidence>
<sequence>MIKRSELAHQLISVTKPVMWPLAFSTLCRIIDQTLGIVLISLGAWGLATIGMEYTHPTPDTGFVSHTAGVTFGWMIGIAFIKALMRYLEQFLGHFCAFRSLELLRTDFFNKIWPQAPAIQHTTKSGDLLARATKDNDRIEVFYAHTGAPAVAAVVVPLGTLIWLGVHISWTAALIILPFVALAGYVVPFAFSGPAHRAARHMLRVRGDLTQHLTDTTQGMREVLGFGYGDRRLAETDRISEEVGNAAFANRLTSGIRRSLCEGLRLFAVVTTVLVGADAVRRGDLSIPHLAICATVALGVFTPARGTEDFADDLERSFAAAERMSVIKYREPFVPEGGDPLPAGPIDTISFHHVSFAYPGMTDTVRDLDDADRGVEVQRVRKPALRDVSVDFPGGQHTAVVGVSGSGKSTLVHMLLRHFDPDSGDITINGATTTSINPDDLRAGITEVSQSSHLFNMSIADNLRLAKVDATDAELWEALRIAGMDKDVQENPRGLDAPVGEFGKELSGGQAQRLTIARALLTDAHVLVLDEYTSHLNPELARQVGESIRAARPTDTIIEITHQPASALDADNVIVMEEGRVVEKGDPHTLAADNTSTFAHLLQRWDDMEAAAAQHPTVSTE</sequence>
<dbReference type="PROSITE" id="PS50893">
    <property type="entry name" value="ABC_TRANSPORTER_2"/>
    <property type="match status" value="1"/>
</dbReference>
<evidence type="ECO:0000256" key="2">
    <source>
        <dbReference type="ARBA" id="ARBA00022692"/>
    </source>
</evidence>
<dbReference type="SUPFAM" id="SSF90123">
    <property type="entry name" value="ABC transporter transmembrane region"/>
    <property type="match status" value="1"/>
</dbReference>
<feature type="transmembrane region" description="Helical" evidence="7">
    <location>
        <begin position="141"/>
        <end position="164"/>
    </location>
</feature>
<dbReference type="RefSeq" id="WP_290598913.1">
    <property type="nucleotide sequence ID" value="NZ_CAKZIO010000014.1"/>
</dbReference>
<dbReference type="GO" id="GO:0005886">
    <property type="term" value="C:plasma membrane"/>
    <property type="evidence" value="ECO:0007669"/>
    <property type="project" value="UniProtKB-SubCell"/>
</dbReference>
<dbReference type="InterPro" id="IPR027417">
    <property type="entry name" value="P-loop_NTPase"/>
</dbReference>
<dbReference type="PANTHER" id="PTHR43394">
    <property type="entry name" value="ATP-DEPENDENT PERMEASE MDL1, MITOCHONDRIAL"/>
    <property type="match status" value="1"/>
</dbReference>
<dbReference type="SUPFAM" id="SSF52540">
    <property type="entry name" value="P-loop containing nucleoside triphosphate hydrolases"/>
    <property type="match status" value="1"/>
</dbReference>
<reference evidence="10 11" key="1">
    <citation type="submission" date="2017-08" db="EMBL/GenBank/DDBJ databases">
        <title>Infants hospitalized years apart are colonized by the same room-sourced microbial strains.</title>
        <authorList>
            <person name="Brooks B."/>
            <person name="Olm M.R."/>
            <person name="Firek B.A."/>
            <person name="Baker R."/>
            <person name="Thomas B.C."/>
            <person name="Morowitz M.J."/>
            <person name="Banfield J.F."/>
        </authorList>
    </citation>
    <scope>NUCLEOTIDE SEQUENCE [LARGE SCALE GENOMIC DNA]</scope>
    <source>
        <strain evidence="10">S2_006_000_R1_57</strain>
    </source>
</reference>
<keyword evidence="4" id="KW-0067">ATP-binding</keyword>
<feature type="domain" description="ABC transporter" evidence="8">
    <location>
        <begin position="365"/>
        <end position="603"/>
    </location>
</feature>
<dbReference type="Pfam" id="PF00005">
    <property type="entry name" value="ABC_tran"/>
    <property type="match status" value="1"/>
</dbReference>
<dbReference type="SMART" id="SM00382">
    <property type="entry name" value="AAA"/>
    <property type="match status" value="1"/>
</dbReference>
<dbReference type="Proteomes" id="UP000248606">
    <property type="component" value="Unassembled WGS sequence"/>
</dbReference>
<feature type="transmembrane region" description="Helical" evidence="7">
    <location>
        <begin position="63"/>
        <end position="85"/>
    </location>
</feature>
<protein>
    <recommendedName>
        <fullName evidence="12">ABC transporter ATP-binding protein</fullName>
    </recommendedName>
</protein>
<dbReference type="Gene3D" id="1.20.1560.10">
    <property type="entry name" value="ABC transporter type 1, transmembrane domain"/>
    <property type="match status" value="1"/>
</dbReference>
<name>A0A2W5K9V5_9ACTN</name>
<dbReference type="PROSITE" id="PS50929">
    <property type="entry name" value="ABC_TM1F"/>
    <property type="match status" value="1"/>
</dbReference>
<keyword evidence="2 7" id="KW-0812">Transmembrane</keyword>
<organism evidence="10 11">
    <name type="scientific">Lawsonella clevelandensis</name>
    <dbReference type="NCBI Taxonomy" id="1528099"/>
    <lineage>
        <taxon>Bacteria</taxon>
        <taxon>Bacillati</taxon>
        <taxon>Actinomycetota</taxon>
        <taxon>Actinomycetes</taxon>
        <taxon>Mycobacteriales</taxon>
        <taxon>Lawsonellaceae</taxon>
        <taxon>Lawsonella</taxon>
    </lineage>
</organism>